<dbReference type="HOGENOM" id="CLU_039311_1_0_1"/>
<gene>
    <name evidence="3" type="ORF">MELLADRAFT_88469</name>
</gene>
<dbReference type="PANTHER" id="PTHR32285">
    <property type="entry name" value="PROTEIN TRICHOME BIREFRINGENCE-LIKE 9-RELATED"/>
    <property type="match status" value="1"/>
</dbReference>
<evidence type="ECO:0000313" key="4">
    <source>
        <dbReference type="Proteomes" id="UP000001072"/>
    </source>
</evidence>
<evidence type="ECO:0000313" key="3">
    <source>
        <dbReference type="EMBL" id="EGG04893.1"/>
    </source>
</evidence>
<feature type="region of interest" description="Disordered" evidence="1">
    <location>
        <begin position="56"/>
        <end position="81"/>
    </location>
</feature>
<dbReference type="RefSeq" id="XP_007411984.1">
    <property type="nucleotide sequence ID" value="XM_007411922.1"/>
</dbReference>
<dbReference type="VEuPathDB" id="FungiDB:MELLADRAFT_88469"/>
<name>F4RRU3_MELLP</name>
<dbReference type="Proteomes" id="UP000001072">
    <property type="component" value="Unassembled WGS sequence"/>
</dbReference>
<proteinExistence type="predicted"/>
<dbReference type="InParanoid" id="F4RRU3"/>
<keyword evidence="2" id="KW-1133">Transmembrane helix</keyword>
<dbReference type="eggNOG" id="ENOG502SK7C">
    <property type="taxonomic scope" value="Eukaryota"/>
</dbReference>
<organism evidence="4">
    <name type="scientific">Melampsora larici-populina (strain 98AG31 / pathotype 3-4-7)</name>
    <name type="common">Poplar leaf rust fungus</name>
    <dbReference type="NCBI Taxonomy" id="747676"/>
    <lineage>
        <taxon>Eukaryota</taxon>
        <taxon>Fungi</taxon>
        <taxon>Dikarya</taxon>
        <taxon>Basidiomycota</taxon>
        <taxon>Pucciniomycotina</taxon>
        <taxon>Pucciniomycetes</taxon>
        <taxon>Pucciniales</taxon>
        <taxon>Melampsoraceae</taxon>
        <taxon>Melampsora</taxon>
    </lineage>
</organism>
<dbReference type="GeneID" id="18934884"/>
<dbReference type="PANTHER" id="PTHR32285:SF48">
    <property type="entry name" value="PROTEIN TRICHOME BIREFRINGENCE-LIKE 19"/>
    <property type="match status" value="1"/>
</dbReference>
<dbReference type="GO" id="GO:0016413">
    <property type="term" value="F:O-acetyltransferase activity"/>
    <property type="evidence" value="ECO:0007669"/>
    <property type="project" value="InterPro"/>
</dbReference>
<dbReference type="KEGG" id="mlr:MELLADRAFT_88469"/>
<protein>
    <submittedName>
        <fullName evidence="3">Uncharacterized protein</fullName>
    </submittedName>
</protein>
<sequence>MWGSSNTVTNDHHSNADNEPLMSSRQEARFATLEVQHHSPYSENFTTHRDLETEDDLENSFEDKNEDDHTIGSAAPFSGTSNRKCSRFRVISTAVTFAFKASGTIFCTLLTGVVIYGLVTNSIFPANETLKVEENSPVCSADSWSNGRWVSRNETAPVLSSFGDIVQWSGFPADYCVSNRLPKTNLGTPWGQNDTVELWDWRAQVSGYVWQPGCQENERRLKPQPTPHSLINELIYEGGWLLIGDSLSAQWFLSLSCMLAPYVRATPFWTPDVPWNSTQHLYLDSESPYVQQMKLPKDFDINVTPVVTILRSGLLLSKPEIMNIVKRNNLLPGIESIAWNETVFDNPPSLYLDDFLNPTYRYSKLVASAGAHYTSKLFMDLPLDKVTSVFHHAFEEWIRIINKMLDDPRAKNKKVFYRTATAGHQDCHLPERLDGGPLAEEEALLTPVYNWQVIPIFNRIARAAMSKVRHPRFKFLSIDRPAMLRPDGHILIDCLHFTIGTGVVEGWTDFLYSYV</sequence>
<feature type="compositionally biased region" description="Basic and acidic residues" evidence="1">
    <location>
        <begin position="61"/>
        <end position="70"/>
    </location>
</feature>
<keyword evidence="4" id="KW-1185">Reference proteome</keyword>
<accession>F4RRU3</accession>
<evidence type="ECO:0000256" key="2">
    <source>
        <dbReference type="SAM" id="Phobius"/>
    </source>
</evidence>
<dbReference type="EMBL" id="GL883116">
    <property type="protein sequence ID" value="EGG04893.1"/>
    <property type="molecule type" value="Genomic_DNA"/>
</dbReference>
<dbReference type="STRING" id="747676.F4RRU3"/>
<dbReference type="AlphaFoldDB" id="F4RRU3"/>
<feature type="region of interest" description="Disordered" evidence="1">
    <location>
        <begin position="1"/>
        <end position="22"/>
    </location>
</feature>
<keyword evidence="2" id="KW-0472">Membrane</keyword>
<keyword evidence="2" id="KW-0812">Transmembrane</keyword>
<dbReference type="OrthoDB" id="630188at2759"/>
<dbReference type="InterPro" id="IPR029962">
    <property type="entry name" value="TBL"/>
</dbReference>
<feature type="transmembrane region" description="Helical" evidence="2">
    <location>
        <begin position="97"/>
        <end position="119"/>
    </location>
</feature>
<evidence type="ECO:0000256" key="1">
    <source>
        <dbReference type="SAM" id="MobiDB-lite"/>
    </source>
</evidence>
<reference evidence="4" key="1">
    <citation type="journal article" date="2011" name="Proc. Natl. Acad. Sci. U.S.A.">
        <title>Obligate biotrophy features unraveled by the genomic analysis of rust fungi.</title>
        <authorList>
            <person name="Duplessis S."/>
            <person name="Cuomo C.A."/>
            <person name="Lin Y.-C."/>
            <person name="Aerts A."/>
            <person name="Tisserant E."/>
            <person name="Veneault-Fourrey C."/>
            <person name="Joly D.L."/>
            <person name="Hacquard S."/>
            <person name="Amselem J."/>
            <person name="Cantarel B.L."/>
            <person name="Chiu R."/>
            <person name="Coutinho P.M."/>
            <person name="Feau N."/>
            <person name="Field M."/>
            <person name="Frey P."/>
            <person name="Gelhaye E."/>
            <person name="Goldberg J."/>
            <person name="Grabherr M.G."/>
            <person name="Kodira C.D."/>
            <person name="Kohler A."/>
            <person name="Kuees U."/>
            <person name="Lindquist E.A."/>
            <person name="Lucas S.M."/>
            <person name="Mago R."/>
            <person name="Mauceli E."/>
            <person name="Morin E."/>
            <person name="Murat C."/>
            <person name="Pangilinan J.L."/>
            <person name="Park R."/>
            <person name="Pearson M."/>
            <person name="Quesneville H."/>
            <person name="Rouhier N."/>
            <person name="Sakthikumar S."/>
            <person name="Salamov A.A."/>
            <person name="Schmutz J."/>
            <person name="Selles B."/>
            <person name="Shapiro H."/>
            <person name="Tanguay P."/>
            <person name="Tuskan G.A."/>
            <person name="Henrissat B."/>
            <person name="Van de Peer Y."/>
            <person name="Rouze P."/>
            <person name="Ellis J.G."/>
            <person name="Dodds P.N."/>
            <person name="Schein J.E."/>
            <person name="Zhong S."/>
            <person name="Hamelin R.C."/>
            <person name="Grigoriev I.V."/>
            <person name="Szabo L.J."/>
            <person name="Martin F."/>
        </authorList>
    </citation>
    <scope>NUCLEOTIDE SEQUENCE [LARGE SCALE GENOMIC DNA]</scope>
    <source>
        <strain evidence="4">98AG31 / pathotype 3-4-7</strain>
    </source>
</reference>